<accession>A0AAJ0FM00</accession>
<keyword evidence="2" id="KW-1185">Reference proteome</keyword>
<sequence>MTRTLNLSNVVHDTSSNVAKSRAASLSLDKRDDLDCLNPDARVGAANVEDCNNVCSNFLDYPTVSVHILALDVAIWELGACQFGVANRDPCSPTTLTFGVLISYCQGMLGECVINGLDGYYHVSSRNLAMTLTGDGATPRYSAGPCADSKESVMA</sequence>
<proteinExistence type="predicted"/>
<dbReference type="GeneID" id="85312673"/>
<dbReference type="RefSeq" id="XP_060288965.1">
    <property type="nucleotide sequence ID" value="XM_060429486.1"/>
</dbReference>
<gene>
    <name evidence="1" type="ORF">QBC33DRAFT_554196</name>
</gene>
<organism evidence="1 2">
    <name type="scientific">Phialemonium atrogriseum</name>
    <dbReference type="NCBI Taxonomy" id="1093897"/>
    <lineage>
        <taxon>Eukaryota</taxon>
        <taxon>Fungi</taxon>
        <taxon>Dikarya</taxon>
        <taxon>Ascomycota</taxon>
        <taxon>Pezizomycotina</taxon>
        <taxon>Sordariomycetes</taxon>
        <taxon>Sordariomycetidae</taxon>
        <taxon>Cephalothecales</taxon>
        <taxon>Cephalothecaceae</taxon>
        <taxon>Phialemonium</taxon>
    </lineage>
</organism>
<dbReference type="Proteomes" id="UP001244011">
    <property type="component" value="Unassembled WGS sequence"/>
</dbReference>
<dbReference type="AlphaFoldDB" id="A0AAJ0FM00"/>
<reference evidence="1" key="1">
    <citation type="submission" date="2023-06" db="EMBL/GenBank/DDBJ databases">
        <title>Genome-scale phylogeny and comparative genomics of the fungal order Sordariales.</title>
        <authorList>
            <consortium name="Lawrence Berkeley National Laboratory"/>
            <person name="Hensen N."/>
            <person name="Bonometti L."/>
            <person name="Westerberg I."/>
            <person name="Brannstrom I.O."/>
            <person name="Guillou S."/>
            <person name="Cros-Aarteil S."/>
            <person name="Calhoun S."/>
            <person name="Haridas S."/>
            <person name="Kuo A."/>
            <person name="Mondo S."/>
            <person name="Pangilinan J."/>
            <person name="Riley R."/>
            <person name="Labutti K."/>
            <person name="Andreopoulos B."/>
            <person name="Lipzen A."/>
            <person name="Chen C."/>
            <person name="Yanf M."/>
            <person name="Daum C."/>
            <person name="Ng V."/>
            <person name="Clum A."/>
            <person name="Steindorff A."/>
            <person name="Ohm R."/>
            <person name="Martin F."/>
            <person name="Silar P."/>
            <person name="Natvig D."/>
            <person name="Lalanne C."/>
            <person name="Gautier V."/>
            <person name="Ament-Velasquez S.L."/>
            <person name="Kruys A."/>
            <person name="Hutchinson M.I."/>
            <person name="Powell A.J."/>
            <person name="Barry K."/>
            <person name="Miller A.N."/>
            <person name="Grigoriev I.V."/>
            <person name="Debuchy R."/>
            <person name="Gladieux P."/>
            <person name="Thoren M.H."/>
            <person name="Johannesson H."/>
        </authorList>
    </citation>
    <scope>NUCLEOTIDE SEQUENCE</scope>
    <source>
        <strain evidence="1">8032-3</strain>
    </source>
</reference>
<evidence type="ECO:0000313" key="2">
    <source>
        <dbReference type="Proteomes" id="UP001244011"/>
    </source>
</evidence>
<dbReference type="EMBL" id="MU838997">
    <property type="protein sequence ID" value="KAK1772752.1"/>
    <property type="molecule type" value="Genomic_DNA"/>
</dbReference>
<comment type="caution">
    <text evidence="1">The sequence shown here is derived from an EMBL/GenBank/DDBJ whole genome shotgun (WGS) entry which is preliminary data.</text>
</comment>
<protein>
    <submittedName>
        <fullName evidence="1">Uncharacterized protein</fullName>
    </submittedName>
</protein>
<evidence type="ECO:0000313" key="1">
    <source>
        <dbReference type="EMBL" id="KAK1772752.1"/>
    </source>
</evidence>
<name>A0AAJ0FM00_9PEZI</name>